<sequence>MKSKPARLVLASIALVSLAGLAAPASAAPVGPTTLKTGWCC</sequence>
<feature type="signal peptide" evidence="1">
    <location>
        <begin position="1"/>
        <end position="27"/>
    </location>
</feature>
<proteinExistence type="predicted"/>
<evidence type="ECO:0000313" key="3">
    <source>
        <dbReference type="Proteomes" id="UP000198742"/>
    </source>
</evidence>
<dbReference type="Proteomes" id="UP000198742">
    <property type="component" value="Unassembled WGS sequence"/>
</dbReference>
<dbReference type="EMBL" id="FNRT01000002">
    <property type="protein sequence ID" value="SEB70113.1"/>
    <property type="molecule type" value="Genomic_DNA"/>
</dbReference>
<dbReference type="STRING" id="402596.SAMN04489844_0877"/>
<reference evidence="3" key="1">
    <citation type="submission" date="2016-10" db="EMBL/GenBank/DDBJ databases">
        <authorList>
            <person name="Varghese N."/>
            <person name="Submissions S."/>
        </authorList>
    </citation>
    <scope>NUCLEOTIDE SEQUENCE [LARGE SCALE GENOMIC DNA]</scope>
    <source>
        <strain evidence="3">DSM 22017</strain>
    </source>
</reference>
<gene>
    <name evidence="2" type="ORF">SAMN04489844_0877</name>
</gene>
<dbReference type="RefSeq" id="WP_281246151.1">
    <property type="nucleotide sequence ID" value="NZ_FNRT01000002.1"/>
</dbReference>
<protein>
    <submittedName>
        <fullName evidence="2">Uncharacterized protein</fullName>
    </submittedName>
</protein>
<evidence type="ECO:0000256" key="1">
    <source>
        <dbReference type="SAM" id="SignalP"/>
    </source>
</evidence>
<organism evidence="2 3">
    <name type="scientific">Nocardioides exalbidus</name>
    <dbReference type="NCBI Taxonomy" id="402596"/>
    <lineage>
        <taxon>Bacteria</taxon>
        <taxon>Bacillati</taxon>
        <taxon>Actinomycetota</taxon>
        <taxon>Actinomycetes</taxon>
        <taxon>Propionibacteriales</taxon>
        <taxon>Nocardioidaceae</taxon>
        <taxon>Nocardioides</taxon>
    </lineage>
</organism>
<keyword evidence="3" id="KW-1185">Reference proteome</keyword>
<evidence type="ECO:0000313" key="2">
    <source>
        <dbReference type="EMBL" id="SEB70113.1"/>
    </source>
</evidence>
<accession>A0A1H4LHB6</accession>
<dbReference type="AlphaFoldDB" id="A0A1H4LHB6"/>
<name>A0A1H4LHB6_9ACTN</name>
<keyword evidence="1" id="KW-0732">Signal</keyword>
<feature type="chain" id="PRO_5011541748" evidence="1">
    <location>
        <begin position="28"/>
        <end position="41"/>
    </location>
</feature>